<reference evidence="1 2" key="1">
    <citation type="submission" date="2017-07" db="EMBL/GenBank/DDBJ databases">
        <authorList>
            <person name="Talla V."/>
            <person name="Backstrom N."/>
        </authorList>
    </citation>
    <scope>NUCLEOTIDE SEQUENCE [LARGE SCALE GENOMIC DNA]</scope>
</reference>
<dbReference type="AlphaFoldDB" id="A0A5E4R2U2"/>
<evidence type="ECO:0000313" key="1">
    <source>
        <dbReference type="EMBL" id="VVD03788.1"/>
    </source>
</evidence>
<dbReference type="EMBL" id="FZQP02006800">
    <property type="protein sequence ID" value="VVD03788.1"/>
    <property type="molecule type" value="Genomic_DNA"/>
</dbReference>
<dbReference type="Proteomes" id="UP000324832">
    <property type="component" value="Unassembled WGS sequence"/>
</dbReference>
<dbReference type="Gene3D" id="3.30.70.1820">
    <property type="entry name" value="L1 transposable element, RRM domain"/>
    <property type="match status" value="1"/>
</dbReference>
<sequence>MLLKNVCLIKQRKVGDNSKTPVRGSKPQGSITQLSINVLQNEHHDLKQDVVKLQADIVEKDDQILELLHSINKQQQWCRQSNIEIVGLPEAPNENPKTLMVEIAKHAGLELSFDEIEFAHRVQPFQSTPKRPKPLVIKLKDRITKDRILACGKLKVSQQRILD</sequence>
<gene>
    <name evidence="1" type="ORF">LSINAPIS_LOCUS13705</name>
</gene>
<evidence type="ECO:0000313" key="2">
    <source>
        <dbReference type="Proteomes" id="UP000324832"/>
    </source>
</evidence>
<proteinExistence type="predicted"/>
<keyword evidence="2" id="KW-1185">Reference proteome</keyword>
<accession>A0A5E4R2U2</accession>
<protein>
    <submittedName>
        <fullName evidence="1">Uncharacterized protein</fullName>
    </submittedName>
</protein>
<organism evidence="1 2">
    <name type="scientific">Leptidea sinapis</name>
    <dbReference type="NCBI Taxonomy" id="189913"/>
    <lineage>
        <taxon>Eukaryota</taxon>
        <taxon>Metazoa</taxon>
        <taxon>Ecdysozoa</taxon>
        <taxon>Arthropoda</taxon>
        <taxon>Hexapoda</taxon>
        <taxon>Insecta</taxon>
        <taxon>Pterygota</taxon>
        <taxon>Neoptera</taxon>
        <taxon>Endopterygota</taxon>
        <taxon>Lepidoptera</taxon>
        <taxon>Glossata</taxon>
        <taxon>Ditrysia</taxon>
        <taxon>Papilionoidea</taxon>
        <taxon>Pieridae</taxon>
        <taxon>Dismorphiinae</taxon>
        <taxon>Leptidea</taxon>
    </lineage>
</organism>
<name>A0A5E4R2U2_9NEOP</name>